<keyword evidence="1" id="KW-0472">Membrane</keyword>
<evidence type="ECO:0000256" key="1">
    <source>
        <dbReference type="SAM" id="Phobius"/>
    </source>
</evidence>
<feature type="transmembrane region" description="Helical" evidence="1">
    <location>
        <begin position="45"/>
        <end position="66"/>
    </location>
</feature>
<proteinExistence type="predicted"/>
<gene>
    <name evidence="2" type="ORF">COY37_08080</name>
</gene>
<evidence type="ECO:0000313" key="3">
    <source>
        <dbReference type="Proteomes" id="UP000230956"/>
    </source>
</evidence>
<dbReference type="Proteomes" id="UP000230956">
    <property type="component" value="Unassembled WGS sequence"/>
</dbReference>
<evidence type="ECO:0000313" key="2">
    <source>
        <dbReference type="EMBL" id="PIZ36774.1"/>
    </source>
</evidence>
<dbReference type="RefSeq" id="WP_286977134.1">
    <property type="nucleotide sequence ID" value="NZ_PFNG01000189.1"/>
</dbReference>
<feature type="non-terminal residue" evidence="2">
    <location>
        <position position="1"/>
    </location>
</feature>
<name>A0A2M7T6N9_9ACTN</name>
<evidence type="ECO:0008006" key="4">
    <source>
        <dbReference type="Google" id="ProtNLM"/>
    </source>
</evidence>
<organism evidence="2 3">
    <name type="scientific">Candidatus Aquicultor secundus</name>
    <dbReference type="NCBI Taxonomy" id="1973895"/>
    <lineage>
        <taxon>Bacteria</taxon>
        <taxon>Bacillati</taxon>
        <taxon>Actinomycetota</taxon>
        <taxon>Candidatus Aquicultoria</taxon>
        <taxon>Candidatus Aquicultorales</taxon>
        <taxon>Candidatus Aquicultoraceae</taxon>
        <taxon>Candidatus Aquicultor</taxon>
    </lineage>
</organism>
<comment type="caution">
    <text evidence="2">The sequence shown here is derived from an EMBL/GenBank/DDBJ whole genome shotgun (WGS) entry which is preliminary data.</text>
</comment>
<sequence>LSLLGTVQVGETAFLGEQTTPGQSGNAAASAAEKRGELPFTGGTILWVLLITGLALTTTGFGVKALKKN</sequence>
<keyword evidence="1" id="KW-1133">Transmembrane helix</keyword>
<dbReference type="AlphaFoldDB" id="A0A2M7T6N9"/>
<accession>A0A2M7T6N9</accession>
<reference evidence="3" key="1">
    <citation type="submission" date="2017-09" db="EMBL/GenBank/DDBJ databases">
        <title>Depth-based differentiation of microbial function through sediment-hosted aquifers and enrichment of novel symbionts in the deep terrestrial subsurface.</title>
        <authorList>
            <person name="Probst A.J."/>
            <person name="Ladd B."/>
            <person name="Jarett J.K."/>
            <person name="Geller-Mcgrath D.E."/>
            <person name="Sieber C.M.K."/>
            <person name="Emerson J.B."/>
            <person name="Anantharaman K."/>
            <person name="Thomas B.C."/>
            <person name="Malmstrom R."/>
            <person name="Stieglmeier M."/>
            <person name="Klingl A."/>
            <person name="Woyke T."/>
            <person name="Ryan C.M."/>
            <person name="Banfield J.F."/>
        </authorList>
    </citation>
    <scope>NUCLEOTIDE SEQUENCE [LARGE SCALE GENOMIC DNA]</scope>
</reference>
<protein>
    <recommendedName>
        <fullName evidence="4">LPXTG cell wall anchor domain-containing protein</fullName>
    </recommendedName>
</protein>
<keyword evidence="1" id="KW-0812">Transmembrane</keyword>
<dbReference type="EMBL" id="PFNG01000189">
    <property type="protein sequence ID" value="PIZ36774.1"/>
    <property type="molecule type" value="Genomic_DNA"/>
</dbReference>